<dbReference type="PANTHER" id="PTHR31027:SF2">
    <property type="entry name" value="LEBERCILIN DOMAIN-CONTAINING PROTEIN"/>
    <property type="match status" value="1"/>
</dbReference>
<keyword evidence="1" id="KW-0175">Coiled coil</keyword>
<dbReference type="PANTHER" id="PTHR31027">
    <property type="entry name" value="NUCLEAR SEGREGATION PROTEIN BFR1"/>
    <property type="match status" value="1"/>
</dbReference>
<organism evidence="2 3">
    <name type="scientific">Tetrapisispora phaffii (strain ATCC 24235 / CBS 4417 / NBRC 1672 / NRRL Y-8282 / UCD 70-5)</name>
    <name type="common">Yeast</name>
    <name type="synonym">Fabospora phaffii</name>
    <dbReference type="NCBI Taxonomy" id="1071381"/>
    <lineage>
        <taxon>Eukaryota</taxon>
        <taxon>Fungi</taxon>
        <taxon>Dikarya</taxon>
        <taxon>Ascomycota</taxon>
        <taxon>Saccharomycotina</taxon>
        <taxon>Saccharomycetes</taxon>
        <taxon>Saccharomycetales</taxon>
        <taxon>Saccharomycetaceae</taxon>
        <taxon>Tetrapisispora</taxon>
    </lineage>
</organism>
<sequence>MSAESTHNKNNNNKIKRPDVAVRDRKLDTLNVQLKKIDNEIAILKKQIDQTQVNDVQQDERNKLNTKTKEIIKTQAELKTKRNAIFENIKLLDSQIKRKTAEIDEKLGSSSAAKKNKSRYNSAADIKLRLVEIDEAISSGELSLVEEKLLVKESQQLNKLQKDLSLVEPIKKSIEEDRSKIAEMKEELNAMNPKELSSQFDEAQKQLNALHEKTQGVYDKRNTLFNKRSLLYNKRDEIYQQIRKIRQDFDNEFKAFRSKLENERLKREEDEKLSKIIEEKEEKLSKLQDKLLHAKQPAFTFEIEAIENSLTVLDPSYVKPKKEIFEQESSLATSAPVRKVENDLVPIKKENDDIFYNTVPSKSKKFKKKNQNKQAQAATLSADGKFSLEPTLIATLAELDVTVPISQDDVSKTIEQLKKKHEDFVARQDEQTEKILLLQKRILLLLNFPTKKRKKQSRRNWKKRELLNKLKRKLKQLQLNISWLFNMFNLFSHAFHVA</sequence>
<dbReference type="GO" id="GO:0042175">
    <property type="term" value="C:nuclear outer membrane-endoplasmic reticulum membrane network"/>
    <property type="evidence" value="ECO:0007669"/>
    <property type="project" value="TreeGrafter"/>
</dbReference>
<evidence type="ECO:0000256" key="1">
    <source>
        <dbReference type="SAM" id="Coils"/>
    </source>
</evidence>
<dbReference type="KEGG" id="tpf:TPHA_0B02880"/>
<dbReference type="GeneID" id="11534702"/>
<feature type="coiled-coil region" evidence="1">
    <location>
        <begin position="27"/>
        <end position="54"/>
    </location>
</feature>
<protein>
    <recommendedName>
        <fullName evidence="4">Nuclear segregation protein BFR1</fullName>
    </recommendedName>
</protein>
<dbReference type="STRING" id="1071381.G8BPM9"/>
<dbReference type="RefSeq" id="XP_003684394.1">
    <property type="nucleotide sequence ID" value="XM_003684346.1"/>
</dbReference>
<evidence type="ECO:0000313" key="2">
    <source>
        <dbReference type="EMBL" id="CCE61960.1"/>
    </source>
</evidence>
<dbReference type="EMBL" id="HE612857">
    <property type="protein sequence ID" value="CCE61960.1"/>
    <property type="molecule type" value="Genomic_DNA"/>
</dbReference>
<feature type="coiled-coil region" evidence="1">
    <location>
        <begin position="460"/>
        <end position="487"/>
    </location>
</feature>
<dbReference type="GO" id="GO:0003729">
    <property type="term" value="F:mRNA binding"/>
    <property type="evidence" value="ECO:0007669"/>
    <property type="project" value="TreeGrafter"/>
</dbReference>
<proteinExistence type="predicted"/>
<dbReference type="OrthoDB" id="2195113at2759"/>
<gene>
    <name evidence="2" type="primary">TPHA0B02880</name>
    <name evidence="2" type="ordered locus">TPHA_0B02880</name>
</gene>
<evidence type="ECO:0008006" key="4">
    <source>
        <dbReference type="Google" id="ProtNLM"/>
    </source>
</evidence>
<dbReference type="OMA" id="AHWKEDQ"/>
<dbReference type="GO" id="GO:1990904">
    <property type="term" value="C:ribonucleoprotein complex"/>
    <property type="evidence" value="ECO:0007669"/>
    <property type="project" value="TreeGrafter"/>
</dbReference>
<evidence type="ECO:0000313" key="3">
    <source>
        <dbReference type="Proteomes" id="UP000005666"/>
    </source>
</evidence>
<dbReference type="AlphaFoldDB" id="G8BPM9"/>
<dbReference type="Proteomes" id="UP000005666">
    <property type="component" value="Chromosome 2"/>
</dbReference>
<feature type="coiled-coil region" evidence="1">
    <location>
        <begin position="262"/>
        <end position="290"/>
    </location>
</feature>
<dbReference type="HOGENOM" id="CLU_023943_2_0_1"/>
<keyword evidence="3" id="KW-1185">Reference proteome</keyword>
<dbReference type="InterPro" id="IPR039604">
    <property type="entry name" value="Bfr1"/>
</dbReference>
<dbReference type="GO" id="GO:0008298">
    <property type="term" value="P:intracellular mRNA localization"/>
    <property type="evidence" value="ECO:0007669"/>
    <property type="project" value="TreeGrafter"/>
</dbReference>
<name>G8BPM9_TETPH</name>
<accession>G8BPM9</accession>
<dbReference type="GO" id="GO:0005783">
    <property type="term" value="C:endoplasmic reticulum"/>
    <property type="evidence" value="ECO:0007669"/>
    <property type="project" value="TreeGrafter"/>
</dbReference>
<reference evidence="2 3" key="1">
    <citation type="journal article" date="2011" name="Proc. Natl. Acad. Sci. U.S.A.">
        <title>Evolutionary erosion of yeast sex chromosomes by mating-type switching accidents.</title>
        <authorList>
            <person name="Gordon J.L."/>
            <person name="Armisen D."/>
            <person name="Proux-Wera E."/>
            <person name="Oheigeartaigh S.S."/>
            <person name="Byrne K.P."/>
            <person name="Wolfe K.H."/>
        </authorList>
    </citation>
    <scope>NUCLEOTIDE SEQUENCE [LARGE SCALE GENOMIC DNA]</scope>
    <source>
        <strain evidence="3">ATCC 24235 / CBS 4417 / NBRC 1672 / NRRL Y-8282 / UCD 70-5</strain>
    </source>
</reference>
<dbReference type="eggNOG" id="ENOG502QRKP">
    <property type="taxonomic scope" value="Eukaryota"/>
</dbReference>